<dbReference type="GO" id="GO:0004185">
    <property type="term" value="F:serine-type carboxypeptidase activity"/>
    <property type="evidence" value="ECO:0007669"/>
    <property type="project" value="UniProtKB-UniRule"/>
</dbReference>
<evidence type="ECO:0000256" key="4">
    <source>
        <dbReference type="ARBA" id="ARBA00022729"/>
    </source>
</evidence>
<keyword evidence="6" id="KW-0325">Glycoprotein</keyword>
<dbReference type="OrthoDB" id="443318at2759"/>
<dbReference type="GO" id="GO:0000324">
    <property type="term" value="C:fungal-type vacuole"/>
    <property type="evidence" value="ECO:0007669"/>
    <property type="project" value="TreeGrafter"/>
</dbReference>
<evidence type="ECO:0000313" key="9">
    <source>
        <dbReference type="Proteomes" id="UP000298061"/>
    </source>
</evidence>
<dbReference type="Gene3D" id="3.40.50.1820">
    <property type="entry name" value="alpha/beta hydrolase"/>
    <property type="match status" value="1"/>
</dbReference>
<dbReference type="PRINTS" id="PR00724">
    <property type="entry name" value="CRBOXYPTASEC"/>
</dbReference>
<dbReference type="Proteomes" id="UP000298061">
    <property type="component" value="Unassembled WGS sequence"/>
</dbReference>
<evidence type="ECO:0000313" key="8">
    <source>
        <dbReference type="EMBL" id="TFY74541.1"/>
    </source>
</evidence>
<sequence length="349" mass="38952">MENGPCRMVNSTATEPHPESWNSHANIFFVDQPVGVGFSYADYGEHVDTTEDAAQDIVAFVALFFENFPSFKSRSFHMAGESYAGRYVPLFAAAVYDQNTALLEAGLTPINLTSAVIGNGLTERGTMFSSYYDMACTPASLPPVLGISTCVRMKQAVPRCLKWHKESCVDYFDSMSCRAATDFCSSELEAPYEDFGLNVFDISKPCEGLRRETFCYYIVTDIISYLSQPSTRNILGVDPAAQNFSVVSWPVNYAFDAADDVLHDSHEHVAALLERGMRVLIYVGTYDWGCNWVGNERWTLELEWSGREAFVDAEFREWDAGGKVAGKVPYDKPVEALALINRWLDNVPL</sequence>
<comment type="caution">
    <text evidence="8">The sequence shown here is derived from an EMBL/GenBank/DDBJ whole genome shotgun (WGS) entry which is preliminary data.</text>
</comment>
<gene>
    <name evidence="8" type="ORF">EWM64_g9472</name>
</gene>
<dbReference type="InterPro" id="IPR029058">
    <property type="entry name" value="AB_hydrolase_fold"/>
</dbReference>
<keyword evidence="5 7" id="KW-0378">Hydrolase</keyword>
<keyword evidence="4" id="KW-0732">Signal</keyword>
<evidence type="ECO:0000256" key="6">
    <source>
        <dbReference type="ARBA" id="ARBA00023180"/>
    </source>
</evidence>
<name>A0A4Y9ZL46_9AGAM</name>
<dbReference type="Gene3D" id="1.10.287.410">
    <property type="match status" value="1"/>
</dbReference>
<keyword evidence="3 7" id="KW-0645">Protease</keyword>
<keyword evidence="2 7" id="KW-0121">Carboxypeptidase</keyword>
<evidence type="ECO:0000256" key="2">
    <source>
        <dbReference type="ARBA" id="ARBA00022645"/>
    </source>
</evidence>
<proteinExistence type="inferred from homology"/>
<dbReference type="EC" id="3.4.16.-" evidence="7"/>
<accession>A0A4Y9ZL46</accession>
<dbReference type="SUPFAM" id="SSF53474">
    <property type="entry name" value="alpha/beta-Hydrolases"/>
    <property type="match status" value="1"/>
</dbReference>
<protein>
    <recommendedName>
        <fullName evidence="7">Carboxypeptidase</fullName>
        <ecNumber evidence="7">3.4.16.-</ecNumber>
    </recommendedName>
</protein>
<dbReference type="PANTHER" id="PTHR11802:SF113">
    <property type="entry name" value="SERINE CARBOXYPEPTIDASE CTSA-4.1"/>
    <property type="match status" value="1"/>
</dbReference>
<dbReference type="InterPro" id="IPR001563">
    <property type="entry name" value="Peptidase_S10"/>
</dbReference>
<dbReference type="InterPro" id="IPR018202">
    <property type="entry name" value="Ser_caboxypep_ser_AS"/>
</dbReference>
<dbReference type="AlphaFoldDB" id="A0A4Y9ZL46"/>
<comment type="similarity">
    <text evidence="1 7">Belongs to the peptidase S10 family.</text>
</comment>
<organism evidence="8 9">
    <name type="scientific">Hericium alpestre</name>
    <dbReference type="NCBI Taxonomy" id="135208"/>
    <lineage>
        <taxon>Eukaryota</taxon>
        <taxon>Fungi</taxon>
        <taxon>Dikarya</taxon>
        <taxon>Basidiomycota</taxon>
        <taxon>Agaricomycotina</taxon>
        <taxon>Agaricomycetes</taxon>
        <taxon>Russulales</taxon>
        <taxon>Hericiaceae</taxon>
        <taxon>Hericium</taxon>
    </lineage>
</organism>
<dbReference type="PROSITE" id="PS00131">
    <property type="entry name" value="CARBOXYPEPT_SER_SER"/>
    <property type="match status" value="1"/>
</dbReference>
<keyword evidence="9" id="KW-1185">Reference proteome</keyword>
<dbReference type="STRING" id="135208.A0A4Y9ZL46"/>
<dbReference type="Pfam" id="PF00450">
    <property type="entry name" value="Peptidase_S10"/>
    <property type="match status" value="1"/>
</dbReference>
<dbReference type="GO" id="GO:0006508">
    <property type="term" value="P:proteolysis"/>
    <property type="evidence" value="ECO:0007669"/>
    <property type="project" value="UniProtKB-KW"/>
</dbReference>
<dbReference type="EMBL" id="SFCI01002024">
    <property type="protein sequence ID" value="TFY74541.1"/>
    <property type="molecule type" value="Genomic_DNA"/>
</dbReference>
<evidence type="ECO:0000256" key="5">
    <source>
        <dbReference type="ARBA" id="ARBA00022801"/>
    </source>
</evidence>
<evidence type="ECO:0000256" key="1">
    <source>
        <dbReference type="ARBA" id="ARBA00009431"/>
    </source>
</evidence>
<evidence type="ECO:0000256" key="7">
    <source>
        <dbReference type="RuleBase" id="RU361156"/>
    </source>
</evidence>
<reference evidence="8 9" key="1">
    <citation type="submission" date="2019-02" db="EMBL/GenBank/DDBJ databases">
        <title>Genome sequencing of the rare red list fungi Hericium alpestre (H. flagellum).</title>
        <authorList>
            <person name="Buettner E."/>
            <person name="Kellner H."/>
        </authorList>
    </citation>
    <scope>NUCLEOTIDE SEQUENCE [LARGE SCALE GENOMIC DNA]</scope>
    <source>
        <strain evidence="8 9">DSM 108284</strain>
    </source>
</reference>
<dbReference type="PANTHER" id="PTHR11802">
    <property type="entry name" value="SERINE PROTEASE FAMILY S10 SERINE CARBOXYPEPTIDASE"/>
    <property type="match status" value="1"/>
</dbReference>
<evidence type="ECO:0000256" key="3">
    <source>
        <dbReference type="ARBA" id="ARBA00022670"/>
    </source>
</evidence>